<name>A0A2T1C4U0_9CYAN</name>
<comment type="caution">
    <text evidence="7">The sequence shown here is derived from an EMBL/GenBank/DDBJ whole genome shotgun (WGS) entry which is preliminary data.</text>
</comment>
<keyword evidence="8" id="KW-1185">Reference proteome</keyword>
<dbReference type="GO" id="GO:0004673">
    <property type="term" value="F:protein histidine kinase activity"/>
    <property type="evidence" value="ECO:0007669"/>
    <property type="project" value="UniProtKB-EC"/>
</dbReference>
<dbReference type="AlphaFoldDB" id="A0A2T1C4U0"/>
<reference evidence="7 8" key="1">
    <citation type="submission" date="2018-02" db="EMBL/GenBank/DDBJ databases">
        <authorList>
            <person name="Cohen D.B."/>
            <person name="Kent A.D."/>
        </authorList>
    </citation>
    <scope>NUCLEOTIDE SEQUENCE [LARGE SCALE GENOMIC DNA]</scope>
    <source>
        <strain evidence="7 8">CCAP 1448/3</strain>
    </source>
</reference>
<evidence type="ECO:0000313" key="7">
    <source>
        <dbReference type="EMBL" id="PSB03133.1"/>
    </source>
</evidence>
<dbReference type="Pfam" id="PF00027">
    <property type="entry name" value="cNMP_binding"/>
    <property type="match status" value="1"/>
</dbReference>
<dbReference type="Gene3D" id="2.60.120.10">
    <property type="entry name" value="Jelly Rolls"/>
    <property type="match status" value="1"/>
</dbReference>
<dbReference type="InterPro" id="IPR018490">
    <property type="entry name" value="cNMP-bd_dom_sf"/>
</dbReference>
<dbReference type="PANTHER" id="PTHR43065:SF48">
    <property type="entry name" value="HISTIDINE KINASE"/>
    <property type="match status" value="1"/>
</dbReference>
<dbReference type="Pfam" id="PF02518">
    <property type="entry name" value="HATPase_c"/>
    <property type="match status" value="1"/>
</dbReference>
<dbReference type="InterPro" id="IPR000595">
    <property type="entry name" value="cNMP-bd_dom"/>
</dbReference>
<dbReference type="InterPro" id="IPR004358">
    <property type="entry name" value="Sig_transdc_His_kin-like_C"/>
</dbReference>
<dbReference type="RefSeq" id="WP_106288502.1">
    <property type="nucleotide sequence ID" value="NZ_CAWNTC010000016.1"/>
</dbReference>
<dbReference type="GO" id="GO:0000160">
    <property type="term" value="P:phosphorelay signal transduction system"/>
    <property type="evidence" value="ECO:0007669"/>
    <property type="project" value="UniProtKB-KW"/>
</dbReference>
<comment type="catalytic activity">
    <reaction evidence="1">
        <text>ATP + protein L-histidine = ADP + protein N-phospho-L-histidine.</text>
        <dbReference type="EC" id="2.7.13.3"/>
    </reaction>
</comment>
<proteinExistence type="predicted"/>
<dbReference type="InterPro" id="IPR036890">
    <property type="entry name" value="HATPase_C_sf"/>
</dbReference>
<dbReference type="Gene3D" id="1.10.287.130">
    <property type="match status" value="1"/>
</dbReference>
<evidence type="ECO:0000259" key="5">
    <source>
        <dbReference type="PROSITE" id="PS50042"/>
    </source>
</evidence>
<evidence type="ECO:0000256" key="3">
    <source>
        <dbReference type="ARBA" id="ARBA00022777"/>
    </source>
</evidence>
<dbReference type="Gene3D" id="3.30.565.10">
    <property type="entry name" value="Histidine kinase-like ATPase, C-terminal domain"/>
    <property type="match status" value="1"/>
</dbReference>
<dbReference type="PANTHER" id="PTHR43065">
    <property type="entry name" value="SENSOR HISTIDINE KINASE"/>
    <property type="match status" value="1"/>
</dbReference>
<dbReference type="SUPFAM" id="SSF51206">
    <property type="entry name" value="cAMP-binding domain-like"/>
    <property type="match status" value="1"/>
</dbReference>
<dbReference type="PROSITE" id="PS50109">
    <property type="entry name" value="HIS_KIN"/>
    <property type="match status" value="1"/>
</dbReference>
<evidence type="ECO:0000313" key="8">
    <source>
        <dbReference type="Proteomes" id="UP000238762"/>
    </source>
</evidence>
<dbReference type="InterPro" id="IPR005467">
    <property type="entry name" value="His_kinase_dom"/>
</dbReference>
<keyword evidence="3" id="KW-0808">Transferase</keyword>
<keyword evidence="3" id="KW-0418">Kinase</keyword>
<dbReference type="OrthoDB" id="9773246at2"/>
<evidence type="ECO:0000256" key="4">
    <source>
        <dbReference type="ARBA" id="ARBA00023012"/>
    </source>
</evidence>
<evidence type="ECO:0000256" key="1">
    <source>
        <dbReference type="ARBA" id="ARBA00000085"/>
    </source>
</evidence>
<dbReference type="InterPro" id="IPR003594">
    <property type="entry name" value="HATPase_dom"/>
</dbReference>
<dbReference type="SMART" id="SM00387">
    <property type="entry name" value="HATPase_c"/>
    <property type="match status" value="1"/>
</dbReference>
<dbReference type="PROSITE" id="PS50042">
    <property type="entry name" value="CNMP_BINDING_3"/>
    <property type="match status" value="1"/>
</dbReference>
<dbReference type="SUPFAM" id="SSF55874">
    <property type="entry name" value="ATPase domain of HSP90 chaperone/DNA topoisomerase II/histidine kinase"/>
    <property type="match status" value="1"/>
</dbReference>
<evidence type="ECO:0000259" key="6">
    <source>
        <dbReference type="PROSITE" id="PS50109"/>
    </source>
</evidence>
<dbReference type="PRINTS" id="PR00344">
    <property type="entry name" value="BCTRLSENSOR"/>
</dbReference>
<accession>A0A2T1C4U0</accession>
<dbReference type="CDD" id="cd00038">
    <property type="entry name" value="CAP_ED"/>
    <property type="match status" value="1"/>
</dbReference>
<dbReference type="InterPro" id="IPR014710">
    <property type="entry name" value="RmlC-like_jellyroll"/>
</dbReference>
<organism evidence="7 8">
    <name type="scientific">Merismopedia glauca CCAP 1448/3</name>
    <dbReference type="NCBI Taxonomy" id="1296344"/>
    <lineage>
        <taxon>Bacteria</taxon>
        <taxon>Bacillati</taxon>
        <taxon>Cyanobacteriota</taxon>
        <taxon>Cyanophyceae</taxon>
        <taxon>Synechococcales</taxon>
        <taxon>Merismopediaceae</taxon>
        <taxon>Merismopedia</taxon>
    </lineage>
</organism>
<sequence length="479" mass="53659">MIEIRALRQVSLFSKLTDEQLHWLTERAIETWLEPGEFLNLEGDPPDKFYVLLEGEIRLIKKVSNAEKHIMTFGPGTFTGHELILLDSPYLGSGRAFSQSHVLIWDNTTFWEILATIPSITRDLLMITAQRVEILESTSRHHQKLAALGTLAAGLAHELNNPAAAVSRGMKQLQQVFPQLLSLALKLNQLQLTKAQLELLDQMLHEAIERTKTSSYLDPLIQSDKEDEILSWLDMYGVIDGWKLAHTLVSAGIDTQWLETVAQNVPIESLDRVFSWIDATLTGVGLLDEIEHSTQRISALVKSIKEYSYMDQAPMQEVDIHQGIESTLTILGHKLNSGVTVSRQYDRHLPRIWAYGSELNQVWTNLIDNAIDAMAGKGEIRIRTAQENNCVLVEIADSGPGISPEIKERIFEPFFTTKGVGEGTGLGLVISYRIVVEKHQGDIRIFSKPGNTCFQVYLPFTPSQITSKGENVCAQLVPI</sequence>
<feature type="domain" description="Cyclic nucleotide-binding" evidence="5">
    <location>
        <begin position="12"/>
        <end position="131"/>
    </location>
</feature>
<feature type="domain" description="Histidine kinase" evidence="6">
    <location>
        <begin position="286"/>
        <end position="462"/>
    </location>
</feature>
<protein>
    <recommendedName>
        <fullName evidence="2">histidine kinase</fullName>
        <ecNumber evidence="2">2.7.13.3</ecNumber>
    </recommendedName>
</protein>
<gene>
    <name evidence="7" type="ORF">C7B64_10000</name>
</gene>
<evidence type="ECO:0000256" key="2">
    <source>
        <dbReference type="ARBA" id="ARBA00012438"/>
    </source>
</evidence>
<reference evidence="7 8" key="2">
    <citation type="submission" date="2018-03" db="EMBL/GenBank/DDBJ databases">
        <title>The ancient ancestry and fast evolution of plastids.</title>
        <authorList>
            <person name="Moore K.R."/>
            <person name="Magnabosco C."/>
            <person name="Momper L."/>
            <person name="Gold D.A."/>
            <person name="Bosak T."/>
            <person name="Fournier G.P."/>
        </authorList>
    </citation>
    <scope>NUCLEOTIDE SEQUENCE [LARGE SCALE GENOMIC DNA]</scope>
    <source>
        <strain evidence="7 8">CCAP 1448/3</strain>
    </source>
</reference>
<keyword evidence="4" id="KW-0902">Two-component regulatory system</keyword>
<dbReference type="Proteomes" id="UP000238762">
    <property type="component" value="Unassembled WGS sequence"/>
</dbReference>
<dbReference type="EC" id="2.7.13.3" evidence="2"/>
<dbReference type="EMBL" id="PVWJ01000040">
    <property type="protein sequence ID" value="PSB03133.1"/>
    <property type="molecule type" value="Genomic_DNA"/>
</dbReference>
<dbReference type="SMART" id="SM00100">
    <property type="entry name" value="cNMP"/>
    <property type="match status" value="1"/>
</dbReference>